<evidence type="ECO:0000313" key="3">
    <source>
        <dbReference type="Proteomes" id="UP000735302"/>
    </source>
</evidence>
<evidence type="ECO:0000313" key="2">
    <source>
        <dbReference type="EMBL" id="GFN90931.1"/>
    </source>
</evidence>
<dbReference type="AlphaFoldDB" id="A0AAV3Z6N4"/>
<evidence type="ECO:0000256" key="1">
    <source>
        <dbReference type="SAM" id="MobiDB-lite"/>
    </source>
</evidence>
<protein>
    <submittedName>
        <fullName evidence="2">Uncharacterized protein</fullName>
    </submittedName>
</protein>
<feature type="compositionally biased region" description="Polar residues" evidence="1">
    <location>
        <begin position="127"/>
        <end position="138"/>
    </location>
</feature>
<name>A0AAV3Z6N4_9GAST</name>
<comment type="caution">
    <text evidence="2">The sequence shown here is derived from an EMBL/GenBank/DDBJ whole genome shotgun (WGS) entry which is preliminary data.</text>
</comment>
<feature type="compositionally biased region" description="Basic and acidic residues" evidence="1">
    <location>
        <begin position="110"/>
        <end position="125"/>
    </location>
</feature>
<organism evidence="2 3">
    <name type="scientific">Plakobranchus ocellatus</name>
    <dbReference type="NCBI Taxonomy" id="259542"/>
    <lineage>
        <taxon>Eukaryota</taxon>
        <taxon>Metazoa</taxon>
        <taxon>Spiralia</taxon>
        <taxon>Lophotrochozoa</taxon>
        <taxon>Mollusca</taxon>
        <taxon>Gastropoda</taxon>
        <taxon>Heterobranchia</taxon>
        <taxon>Euthyneura</taxon>
        <taxon>Panpulmonata</taxon>
        <taxon>Sacoglossa</taxon>
        <taxon>Placobranchoidea</taxon>
        <taxon>Plakobranchidae</taxon>
        <taxon>Plakobranchus</taxon>
    </lineage>
</organism>
<feature type="region of interest" description="Disordered" evidence="1">
    <location>
        <begin position="93"/>
        <end position="138"/>
    </location>
</feature>
<dbReference type="Proteomes" id="UP000735302">
    <property type="component" value="Unassembled WGS sequence"/>
</dbReference>
<accession>A0AAV3Z6N4</accession>
<sequence>MGFSPTVRQSFPCQQLSGPKIDTHVDSGIIMRGTTLGPKHNVRKRTLPECVDHGRFTGSRRRWSSEANSYANHFHRHTVIEGRKEDLYIASPQQSDLKLLGPRSGQGADGETRTRDRRFPADLRADSLTTVSPTPLLA</sequence>
<gene>
    <name evidence="2" type="ORF">PoB_001743700</name>
</gene>
<reference evidence="2 3" key="1">
    <citation type="journal article" date="2021" name="Elife">
        <title>Chloroplast acquisition without the gene transfer in kleptoplastic sea slugs, Plakobranchus ocellatus.</title>
        <authorList>
            <person name="Maeda T."/>
            <person name="Takahashi S."/>
            <person name="Yoshida T."/>
            <person name="Shimamura S."/>
            <person name="Takaki Y."/>
            <person name="Nagai Y."/>
            <person name="Toyoda A."/>
            <person name="Suzuki Y."/>
            <person name="Arimoto A."/>
            <person name="Ishii H."/>
            <person name="Satoh N."/>
            <person name="Nishiyama T."/>
            <person name="Hasebe M."/>
            <person name="Maruyama T."/>
            <person name="Minagawa J."/>
            <person name="Obokata J."/>
            <person name="Shigenobu S."/>
        </authorList>
    </citation>
    <scope>NUCLEOTIDE SEQUENCE [LARGE SCALE GENOMIC DNA]</scope>
</reference>
<dbReference type="EMBL" id="BLXT01002074">
    <property type="protein sequence ID" value="GFN90931.1"/>
    <property type="molecule type" value="Genomic_DNA"/>
</dbReference>
<proteinExistence type="predicted"/>
<keyword evidence="3" id="KW-1185">Reference proteome</keyword>